<feature type="compositionally biased region" description="Basic and acidic residues" evidence="3">
    <location>
        <begin position="848"/>
        <end position="861"/>
    </location>
</feature>
<gene>
    <name evidence="7" type="ORF">B0T11DRAFT_58539</name>
</gene>
<organism evidence="7 8">
    <name type="scientific">Plectosphaerella cucumerina</name>
    <dbReference type="NCBI Taxonomy" id="40658"/>
    <lineage>
        <taxon>Eukaryota</taxon>
        <taxon>Fungi</taxon>
        <taxon>Dikarya</taxon>
        <taxon>Ascomycota</taxon>
        <taxon>Pezizomycotina</taxon>
        <taxon>Sordariomycetes</taxon>
        <taxon>Hypocreomycetidae</taxon>
        <taxon>Glomerellales</taxon>
        <taxon>Plectosphaerellaceae</taxon>
        <taxon>Plectosphaerella</taxon>
    </lineage>
</organism>
<feature type="compositionally biased region" description="Low complexity" evidence="3">
    <location>
        <begin position="23"/>
        <end position="39"/>
    </location>
</feature>
<dbReference type="SMART" id="SM00194">
    <property type="entry name" value="PTPc"/>
    <property type="match status" value="1"/>
</dbReference>
<dbReference type="AlphaFoldDB" id="A0A8K0TNN8"/>
<feature type="compositionally biased region" description="Polar residues" evidence="3">
    <location>
        <begin position="40"/>
        <end position="55"/>
    </location>
</feature>
<feature type="region of interest" description="Disordered" evidence="3">
    <location>
        <begin position="1"/>
        <end position="119"/>
    </location>
</feature>
<dbReference type="InterPro" id="IPR000242">
    <property type="entry name" value="PTP_cat"/>
</dbReference>
<evidence type="ECO:0000256" key="2">
    <source>
        <dbReference type="ARBA" id="ARBA00013064"/>
    </source>
</evidence>
<protein>
    <recommendedName>
        <fullName evidence="2">protein-tyrosine-phosphatase</fullName>
        <ecNumber evidence="2">3.1.3.48</ecNumber>
    </recommendedName>
</protein>
<keyword evidence="8" id="KW-1185">Reference proteome</keyword>
<dbReference type="Pfam" id="PF00102">
    <property type="entry name" value="Y_phosphatase"/>
    <property type="match status" value="2"/>
</dbReference>
<dbReference type="Gene3D" id="3.40.250.10">
    <property type="entry name" value="Rhodanese-like domain"/>
    <property type="match status" value="1"/>
</dbReference>
<dbReference type="PANTHER" id="PTHR19134:SF561">
    <property type="entry name" value="PROTEIN TYROSINE PHOSPHATASE 36E, ISOFORM A"/>
    <property type="match status" value="1"/>
</dbReference>
<dbReference type="Gene3D" id="3.90.190.10">
    <property type="entry name" value="Protein tyrosine phosphatase superfamily"/>
    <property type="match status" value="1"/>
</dbReference>
<feature type="region of interest" description="Disordered" evidence="3">
    <location>
        <begin position="142"/>
        <end position="305"/>
    </location>
</feature>
<dbReference type="PRINTS" id="PR00700">
    <property type="entry name" value="PRTYPHPHTASE"/>
</dbReference>
<feature type="compositionally biased region" description="Low complexity" evidence="3">
    <location>
        <begin position="677"/>
        <end position="690"/>
    </location>
</feature>
<feature type="compositionally biased region" description="Polar residues" evidence="3">
    <location>
        <begin position="63"/>
        <end position="73"/>
    </location>
</feature>
<dbReference type="PANTHER" id="PTHR19134">
    <property type="entry name" value="RECEPTOR-TYPE TYROSINE-PROTEIN PHOSPHATASE"/>
    <property type="match status" value="1"/>
</dbReference>
<feature type="compositionally biased region" description="Polar residues" evidence="3">
    <location>
        <begin position="698"/>
        <end position="708"/>
    </location>
</feature>
<feature type="compositionally biased region" description="Basic and acidic residues" evidence="3">
    <location>
        <begin position="248"/>
        <end position="263"/>
    </location>
</feature>
<comment type="caution">
    <text evidence="7">The sequence shown here is derived from an EMBL/GenBank/DDBJ whole genome shotgun (WGS) entry which is preliminary data.</text>
</comment>
<dbReference type="InterPro" id="IPR050348">
    <property type="entry name" value="Protein-Tyr_Phosphatase"/>
</dbReference>
<dbReference type="InterPro" id="IPR003595">
    <property type="entry name" value="Tyr_Pase_cat"/>
</dbReference>
<dbReference type="PROSITE" id="PS50056">
    <property type="entry name" value="TYR_PHOSPHATASE_2"/>
    <property type="match status" value="1"/>
</dbReference>
<reference evidence="7" key="1">
    <citation type="journal article" date="2021" name="Nat. Commun.">
        <title>Genetic determinants of endophytism in the Arabidopsis root mycobiome.</title>
        <authorList>
            <person name="Mesny F."/>
            <person name="Miyauchi S."/>
            <person name="Thiergart T."/>
            <person name="Pickel B."/>
            <person name="Atanasova L."/>
            <person name="Karlsson M."/>
            <person name="Huettel B."/>
            <person name="Barry K.W."/>
            <person name="Haridas S."/>
            <person name="Chen C."/>
            <person name="Bauer D."/>
            <person name="Andreopoulos W."/>
            <person name="Pangilinan J."/>
            <person name="LaButti K."/>
            <person name="Riley R."/>
            <person name="Lipzen A."/>
            <person name="Clum A."/>
            <person name="Drula E."/>
            <person name="Henrissat B."/>
            <person name="Kohler A."/>
            <person name="Grigoriev I.V."/>
            <person name="Martin F.M."/>
            <person name="Hacquard S."/>
        </authorList>
    </citation>
    <scope>NUCLEOTIDE SEQUENCE</scope>
    <source>
        <strain evidence="7">MPI-CAGE-AT-0016</strain>
    </source>
</reference>
<feature type="domain" description="Tyrosine-protein phosphatase" evidence="4">
    <location>
        <begin position="564"/>
        <end position="943"/>
    </location>
</feature>
<dbReference type="EMBL" id="JAGPXD010000002">
    <property type="protein sequence ID" value="KAH7367877.1"/>
    <property type="molecule type" value="Genomic_DNA"/>
</dbReference>
<accession>A0A8K0TNN8</accession>
<dbReference type="SUPFAM" id="SSF52821">
    <property type="entry name" value="Rhodanese/Cell cycle control phosphatase"/>
    <property type="match status" value="1"/>
</dbReference>
<dbReference type="InterPro" id="IPR029021">
    <property type="entry name" value="Prot-tyrosine_phosphatase-like"/>
</dbReference>
<evidence type="ECO:0000259" key="5">
    <source>
        <dbReference type="PROSITE" id="PS50056"/>
    </source>
</evidence>
<dbReference type="OrthoDB" id="6058203at2759"/>
<dbReference type="InterPro" id="IPR016130">
    <property type="entry name" value="Tyr_Pase_AS"/>
</dbReference>
<evidence type="ECO:0000256" key="1">
    <source>
        <dbReference type="ARBA" id="ARBA00009649"/>
    </source>
</evidence>
<dbReference type="PROSITE" id="PS50206">
    <property type="entry name" value="RHODANESE_3"/>
    <property type="match status" value="1"/>
</dbReference>
<dbReference type="CDD" id="cd18533">
    <property type="entry name" value="PTP_fungal"/>
    <property type="match status" value="1"/>
</dbReference>
<dbReference type="InterPro" id="IPR001763">
    <property type="entry name" value="Rhodanese-like_dom"/>
</dbReference>
<dbReference type="GO" id="GO:0004725">
    <property type="term" value="F:protein tyrosine phosphatase activity"/>
    <property type="evidence" value="ECO:0007669"/>
    <property type="project" value="UniProtKB-EC"/>
</dbReference>
<feature type="region of interest" description="Disordered" evidence="3">
    <location>
        <begin position="843"/>
        <end position="897"/>
    </location>
</feature>
<dbReference type="PROSITE" id="PS50055">
    <property type="entry name" value="TYR_PHOSPHATASE_PTP"/>
    <property type="match status" value="1"/>
</dbReference>
<dbReference type="SUPFAM" id="SSF52799">
    <property type="entry name" value="(Phosphotyrosine protein) phosphatases II"/>
    <property type="match status" value="1"/>
</dbReference>
<evidence type="ECO:0000259" key="6">
    <source>
        <dbReference type="PROSITE" id="PS50206"/>
    </source>
</evidence>
<dbReference type="EC" id="3.1.3.48" evidence="2"/>
<dbReference type="InterPro" id="IPR000387">
    <property type="entry name" value="Tyr_Pase_dom"/>
</dbReference>
<sequence length="973" mass="106794">MSETRIGERSPIHYTMKAPHARPSPGARSSHGRSASRSSTQTKNAARGSKPSTPLASPRTPFSVGQTFPQQPKLSPGRIADGRASSPNYFGLIPDQHLDPRDSSMLPRENWSPPTSSVRSFTAAIPNQGLIDANPDYEAFKRQADLNRGGDGFHLSSSHFSPAAPNPAPSRPRAPPRWNTHASDNMSEFAMQPKPMKTPSIRMEGVHDASRDSAYVSSDSKRTSDASMQPPMFLGLPRYASPKPTDQSVDRRSALSKVEDRHPRLSMPQNKIDPPSPGSLTGSRPQRAETDPSGTDGGPAFLSPSQLKDLLTSSADSDLLLLDLRVSQQFLQSRVKGALNLCTPTTLLKRATFNLQKLQLTFQNPEDKAQFSKWSSTKYLVVYDSHSSEKRDAISCLNMIKKFANEGYKGTTYIIHGGFKAVQEECPGVVDQGAPAVSGGSQPTGTSKEGGRAGIPPIMGGVMLPQASNDANPFFSNIRQNMDLADGVGQLDVTRPPALESPSLPKWLRDASKDADHGKQVSERFLHIERSEQTRMKKAYSMFNTAMPQPSEAIQLCGVEKGGKNRYKDILPFEHARVKLQGRPAGACDYVNASHVKAAGSNKRYIATQGPLPATFEDFWSVIWDQDVRVIVMLTAESEGGTLKCHPYWRGRDFGNIKLKLLSEKKVSLDIDKHRSSSQATTTGSAASGAEFGRRRANTTTSLEGSTPTPQPMPSQGEAPFVIIRKFALNHGQHPFAPLREVTHLHFPSWPDFGTPAQPSHLLALVELANVMQRSSLPIDTPSIAATKKTDLPMSWYDEPESEANSRPMLVHCSAGCGRTGTFCTVDTVMDMLKRQRLAKMVTKPVRKRDSDGDIKMSGEREVEEPISPRTAHDQGFSFRSPKQASGDSSRRGSWNDGLDTSWVGDDSIDLIARTVEDFRTQRLSMVQSLRQYVLCYETVLEYLSRMAERTTVSIVPGTGRARSGSLQMRREN</sequence>
<dbReference type="Proteomes" id="UP000813385">
    <property type="component" value="Unassembled WGS sequence"/>
</dbReference>
<proteinExistence type="inferred from homology"/>
<feature type="compositionally biased region" description="Pro residues" evidence="3">
    <location>
        <begin position="164"/>
        <end position="175"/>
    </location>
</feature>
<dbReference type="PROSITE" id="PS00383">
    <property type="entry name" value="TYR_PHOSPHATASE_1"/>
    <property type="match status" value="1"/>
</dbReference>
<feature type="domain" description="Rhodanese" evidence="6">
    <location>
        <begin position="315"/>
        <end position="431"/>
    </location>
</feature>
<dbReference type="SMART" id="SM00404">
    <property type="entry name" value="PTPc_motif"/>
    <property type="match status" value="1"/>
</dbReference>
<dbReference type="Pfam" id="PF00581">
    <property type="entry name" value="Rhodanese"/>
    <property type="match status" value="1"/>
</dbReference>
<evidence type="ECO:0000256" key="3">
    <source>
        <dbReference type="SAM" id="MobiDB-lite"/>
    </source>
</evidence>
<name>A0A8K0TNN8_9PEZI</name>
<feature type="region of interest" description="Disordered" evidence="3">
    <location>
        <begin position="672"/>
        <end position="717"/>
    </location>
</feature>
<evidence type="ECO:0000313" key="7">
    <source>
        <dbReference type="EMBL" id="KAH7367877.1"/>
    </source>
</evidence>
<feature type="compositionally biased region" description="Basic and acidic residues" evidence="3">
    <location>
        <begin position="1"/>
        <end position="11"/>
    </location>
</feature>
<dbReference type="SMART" id="SM00450">
    <property type="entry name" value="RHOD"/>
    <property type="match status" value="1"/>
</dbReference>
<comment type="similarity">
    <text evidence="1">Belongs to the protein-tyrosine phosphatase family. Non-receptor class subfamily.</text>
</comment>
<dbReference type="InterPro" id="IPR036873">
    <property type="entry name" value="Rhodanese-like_dom_sf"/>
</dbReference>
<evidence type="ECO:0000313" key="8">
    <source>
        <dbReference type="Proteomes" id="UP000813385"/>
    </source>
</evidence>
<feature type="domain" description="Tyrosine specific protein phosphatases" evidence="5">
    <location>
        <begin position="794"/>
        <end position="849"/>
    </location>
</feature>
<evidence type="ECO:0000259" key="4">
    <source>
        <dbReference type="PROSITE" id="PS50055"/>
    </source>
</evidence>